<dbReference type="PANTHER" id="PTHR39165">
    <property type="entry name" value="IG HYPOTHETICAL 17883"/>
    <property type="match status" value="1"/>
</dbReference>
<keyword evidence="1" id="KW-0472">Membrane</keyword>
<keyword evidence="1" id="KW-1133">Transmembrane helix</keyword>
<reference evidence="2 3" key="1">
    <citation type="submission" date="2023-10" db="EMBL/GenBank/DDBJ databases">
        <title>Virgibacillus halophilus 5B73C genome.</title>
        <authorList>
            <person name="Miliotis G."/>
            <person name="Sengupta P."/>
            <person name="Hameed A."/>
            <person name="Chuvochina M."/>
            <person name="Mcdonagh F."/>
            <person name="Simpson A.C."/>
            <person name="Singh N.K."/>
            <person name="Rekha P.D."/>
            <person name="Raman K."/>
            <person name="Hugenholtz P."/>
            <person name="Venkateswaran K."/>
        </authorList>
    </citation>
    <scope>NUCLEOTIDE SEQUENCE [LARGE SCALE GENOMIC DNA]</scope>
    <source>
        <strain evidence="2 3">5B73C</strain>
    </source>
</reference>
<evidence type="ECO:0000313" key="2">
    <source>
        <dbReference type="EMBL" id="MDY0395308.1"/>
    </source>
</evidence>
<comment type="caution">
    <text evidence="2">The sequence shown here is derived from an EMBL/GenBank/DDBJ whole genome shotgun (WGS) entry which is preliminary data.</text>
</comment>
<dbReference type="Proteomes" id="UP001281447">
    <property type="component" value="Unassembled WGS sequence"/>
</dbReference>
<proteinExistence type="predicted"/>
<dbReference type="Pfam" id="PF04306">
    <property type="entry name" value="DUF456"/>
    <property type="match status" value="1"/>
</dbReference>
<protein>
    <submittedName>
        <fullName evidence="2">DUF456 family protein</fullName>
    </submittedName>
</protein>
<dbReference type="PANTHER" id="PTHR39165:SF1">
    <property type="entry name" value="DUF456 DOMAIN-CONTAINING PROTEIN"/>
    <property type="match status" value="1"/>
</dbReference>
<gene>
    <name evidence="2" type="ORF">RWE15_13830</name>
</gene>
<feature type="transmembrane region" description="Helical" evidence="1">
    <location>
        <begin position="90"/>
        <end position="118"/>
    </location>
</feature>
<accession>A0ABU5C910</accession>
<evidence type="ECO:0000313" key="3">
    <source>
        <dbReference type="Proteomes" id="UP001281447"/>
    </source>
</evidence>
<dbReference type="InterPro" id="IPR007403">
    <property type="entry name" value="DUF456"/>
</dbReference>
<sequence length="162" mass="17744">MVLFIHIIIWILIVGLFIGSFAGLVFPIIPSSLLLWVAFLLYHFGIDHQALGMFFWIIMGIFTLILFVSDMMANSYFVEKSGGGKWAKRLAAMGVIVGSFVVPPFGIIIVPFVAVLVIEMLQQQTFGTAAKIATGSLIGFLGGTVAKVILQFVMIVVFLIMI</sequence>
<keyword evidence="1" id="KW-0812">Transmembrane</keyword>
<dbReference type="EMBL" id="JAWDIP010000003">
    <property type="protein sequence ID" value="MDY0395308.1"/>
    <property type="molecule type" value="Genomic_DNA"/>
</dbReference>
<organism evidence="2 3">
    <name type="scientific">Tigheibacillus halophilus</name>
    <dbReference type="NCBI Taxonomy" id="361280"/>
    <lineage>
        <taxon>Bacteria</taxon>
        <taxon>Bacillati</taxon>
        <taxon>Bacillota</taxon>
        <taxon>Bacilli</taxon>
        <taxon>Bacillales</taxon>
        <taxon>Bacillaceae</taxon>
        <taxon>Tigheibacillus</taxon>
    </lineage>
</organism>
<feature type="transmembrane region" description="Helical" evidence="1">
    <location>
        <begin position="49"/>
        <end position="69"/>
    </location>
</feature>
<evidence type="ECO:0000256" key="1">
    <source>
        <dbReference type="SAM" id="Phobius"/>
    </source>
</evidence>
<keyword evidence="3" id="KW-1185">Reference proteome</keyword>
<feature type="transmembrane region" description="Helical" evidence="1">
    <location>
        <begin position="7"/>
        <end position="29"/>
    </location>
</feature>
<feature type="transmembrane region" description="Helical" evidence="1">
    <location>
        <begin position="138"/>
        <end position="161"/>
    </location>
</feature>
<dbReference type="RefSeq" id="WP_390356215.1">
    <property type="nucleotide sequence ID" value="NZ_JBHUIZ010000012.1"/>
</dbReference>
<name>A0ABU5C910_9BACI</name>